<keyword evidence="2" id="KW-0862">Zinc</keyword>
<dbReference type="Gene3D" id="2.60.120.10">
    <property type="entry name" value="Jelly Rolls"/>
    <property type="match status" value="1"/>
</dbReference>
<dbReference type="AlphaFoldDB" id="A0A0K9GTJ9"/>
<name>A0A0K9GTJ9_9BACI</name>
<keyword evidence="1" id="KW-0479">Metal-binding</keyword>
<dbReference type="InterPro" id="IPR051804">
    <property type="entry name" value="Carb_Metab_Reg_Kinase/Isom"/>
</dbReference>
<dbReference type="Proteomes" id="UP000037146">
    <property type="component" value="Unassembled WGS sequence"/>
</dbReference>
<dbReference type="InterPro" id="IPR011051">
    <property type="entry name" value="RmlC_Cupin_sf"/>
</dbReference>
<dbReference type="EMBL" id="LFZW01000001">
    <property type="protein sequence ID" value="KMY49971.1"/>
    <property type="molecule type" value="Genomic_DNA"/>
</dbReference>
<dbReference type="InterPro" id="IPR014710">
    <property type="entry name" value="RmlC-like_jellyroll"/>
</dbReference>
<accession>A0A0K9GTJ9</accession>
<proteinExistence type="predicted"/>
<dbReference type="PIRSF" id="PIRSF026713">
    <property type="entry name" value="PMI_Firm_long_prd"/>
    <property type="match status" value="1"/>
</dbReference>
<dbReference type="RefSeq" id="WP_049681324.1">
    <property type="nucleotide sequence ID" value="NZ_LFZW01000001.1"/>
</dbReference>
<dbReference type="InterPro" id="IPR016847">
    <property type="entry name" value="Man6P_Isoase_Firm_lng_prd"/>
</dbReference>
<keyword evidence="3" id="KW-0413">Isomerase</keyword>
<protein>
    <submittedName>
        <fullName evidence="3">Mannose-6-phosphate isomerase</fullName>
    </submittedName>
</protein>
<dbReference type="STRING" id="1679170.AC625_10970"/>
<dbReference type="PATRIC" id="fig|1679170.3.peg.2458"/>
<evidence type="ECO:0000256" key="1">
    <source>
        <dbReference type="ARBA" id="ARBA00022723"/>
    </source>
</evidence>
<evidence type="ECO:0000256" key="2">
    <source>
        <dbReference type="ARBA" id="ARBA00022833"/>
    </source>
</evidence>
<evidence type="ECO:0000313" key="4">
    <source>
        <dbReference type="Proteomes" id="UP000037146"/>
    </source>
</evidence>
<dbReference type="PANTHER" id="PTHR42742">
    <property type="entry name" value="TRANSCRIPTIONAL REPRESSOR MPRA"/>
    <property type="match status" value="1"/>
</dbReference>
<dbReference type="GO" id="GO:0046872">
    <property type="term" value="F:metal ion binding"/>
    <property type="evidence" value="ECO:0007669"/>
    <property type="project" value="UniProtKB-KW"/>
</dbReference>
<organism evidence="3 4">
    <name type="scientific">Peribacillus loiseleuriae</name>
    <dbReference type="NCBI Taxonomy" id="1679170"/>
    <lineage>
        <taxon>Bacteria</taxon>
        <taxon>Bacillati</taxon>
        <taxon>Bacillota</taxon>
        <taxon>Bacilli</taxon>
        <taxon>Bacillales</taxon>
        <taxon>Bacillaceae</taxon>
        <taxon>Peribacillus</taxon>
    </lineage>
</organism>
<gene>
    <name evidence="3" type="ORF">AC625_10970</name>
</gene>
<evidence type="ECO:0000313" key="3">
    <source>
        <dbReference type="EMBL" id="KMY49971.1"/>
    </source>
</evidence>
<reference evidence="4" key="1">
    <citation type="submission" date="2015-07" db="EMBL/GenBank/DDBJ databases">
        <title>Genome sequencing project for genomic taxonomy and phylogenomics of Bacillus-like bacteria.</title>
        <authorList>
            <person name="Liu B."/>
            <person name="Wang J."/>
            <person name="Zhu Y."/>
            <person name="Liu G."/>
            <person name="Chen Q."/>
            <person name="Chen Z."/>
            <person name="Lan J."/>
            <person name="Che J."/>
            <person name="Ge C."/>
            <person name="Shi H."/>
            <person name="Pan Z."/>
            <person name="Liu X."/>
        </authorList>
    </citation>
    <scope>NUCLEOTIDE SEQUENCE [LARGE SCALE GENOMIC DNA]</scope>
    <source>
        <strain evidence="4">FJAT-27997</strain>
    </source>
</reference>
<keyword evidence="4" id="KW-1185">Reference proteome</keyword>
<dbReference type="OrthoDB" id="9808275at2"/>
<dbReference type="PANTHER" id="PTHR42742:SF3">
    <property type="entry name" value="FRUCTOKINASE"/>
    <property type="match status" value="1"/>
</dbReference>
<sequence length="581" mass="67380">MSHYELAPEIKIKQFEGVWSDYRTIANKLIKVVKDETKSRTILAIECYPGVRNEEFEKHLIPLLAPKKIIFADDIAMDGTEITEMVKRTLTDDRVFGVMSHYELDEFFPKEKVKAVQEEIATTEGLIVIYGTGATVIAEPDILVYADLARWEIQCRYRSGEIGNWKMENYEEDALRKYKRGFFFEWRTADRHKKKYFDKIDFLLDTNVGNEPKMVSGTDFRQALRQVASAPFRVVPYFDASVWGGQWMKERFNLDPEAENYGWAFDGVPEENSLYLRFGDVKIEVPSINVVFQHPNELLGPKVHSRFGTEFPIRFDYLDTVGGGNLSLQVHPSVEYIQDKFGRQYTQDESYYILDAQEDSTVYLGVKEGTTKEELMADLEKAAKGNYRFQDEKYINVFPVKKHDHILIPAGTIHCSGPNTVVLEISASQYIFTFKLWDWDRVGLDGLPRPVHLEHGRENLQMNRDTKWVKENLINQFEILKDENGVKTERTGLHELEFIETQRHWFEDKVTLETHDSVNMLNLVEGTEVVVESVDDSFEPFEVHYGETFIVPECVKKYTIRNTSTDSNQKVAVIQAFVRNL</sequence>
<dbReference type="CDD" id="cd07010">
    <property type="entry name" value="cupin_PMI_type_I_N_bac"/>
    <property type="match status" value="1"/>
</dbReference>
<dbReference type="SUPFAM" id="SSF51182">
    <property type="entry name" value="RmlC-like cupins"/>
    <property type="match status" value="1"/>
</dbReference>
<dbReference type="GO" id="GO:0016853">
    <property type="term" value="F:isomerase activity"/>
    <property type="evidence" value="ECO:0007669"/>
    <property type="project" value="UniProtKB-KW"/>
</dbReference>
<comment type="caution">
    <text evidence="3">The sequence shown here is derived from an EMBL/GenBank/DDBJ whole genome shotgun (WGS) entry which is preliminary data.</text>
</comment>